<evidence type="ECO:0000313" key="4">
    <source>
        <dbReference type="EMBL" id="OLU46375.1"/>
    </source>
</evidence>
<feature type="domain" description="DAHP synthetase I/KDSA" evidence="2">
    <location>
        <begin position="82"/>
        <end position="324"/>
    </location>
</feature>
<evidence type="ECO:0000256" key="1">
    <source>
        <dbReference type="ARBA" id="ARBA00022679"/>
    </source>
</evidence>
<dbReference type="NCBIfam" id="TIGR01361">
    <property type="entry name" value="DAHP_synth_Bsub"/>
    <property type="match status" value="1"/>
</dbReference>
<feature type="domain" description="DAHP synthase ferredoxin-like" evidence="3">
    <location>
        <begin position="1"/>
        <end position="66"/>
    </location>
</feature>
<keyword evidence="5" id="KW-1185">Reference proteome</keyword>
<accession>A0A1U7NMF5</accession>
<evidence type="ECO:0000313" key="5">
    <source>
        <dbReference type="Proteomes" id="UP000186705"/>
    </source>
</evidence>
<evidence type="ECO:0000259" key="3">
    <source>
        <dbReference type="Pfam" id="PF18152"/>
    </source>
</evidence>
<dbReference type="GO" id="GO:0016832">
    <property type="term" value="F:aldehyde-lyase activity"/>
    <property type="evidence" value="ECO:0007669"/>
    <property type="project" value="InterPro"/>
</dbReference>
<proteinExistence type="predicted"/>
<dbReference type="NCBIfam" id="NF006421">
    <property type="entry name" value="PRK08673.1"/>
    <property type="match status" value="1"/>
</dbReference>
<gene>
    <name evidence="4" type="ORF">BO225_06300</name>
</gene>
<dbReference type="GeneID" id="78275553"/>
<dbReference type="AlphaFoldDB" id="A0A1U7NMF5"/>
<dbReference type="InterPro" id="IPR006268">
    <property type="entry name" value="DAHP_syn_2"/>
</dbReference>
<dbReference type="Pfam" id="PF00793">
    <property type="entry name" value="DAHP_synth_1"/>
    <property type="match status" value="1"/>
</dbReference>
<organism evidence="4 5">
    <name type="scientific">Dubosiella newyorkensis</name>
    <dbReference type="NCBI Taxonomy" id="1862672"/>
    <lineage>
        <taxon>Bacteria</taxon>
        <taxon>Bacillati</taxon>
        <taxon>Bacillota</taxon>
        <taxon>Erysipelotrichia</taxon>
        <taxon>Erysipelotrichales</taxon>
        <taxon>Erysipelotrichaceae</taxon>
        <taxon>Dubosiella</taxon>
    </lineage>
</organism>
<dbReference type="Gene3D" id="3.30.70.1140">
    <property type="entry name" value="Phospho-2-dehydro-3-deoxyheptonate aldolase, domain 1"/>
    <property type="match status" value="1"/>
</dbReference>
<dbReference type="NCBIfam" id="NF009239">
    <property type="entry name" value="PRK12595.1"/>
    <property type="match status" value="1"/>
</dbReference>
<dbReference type="Pfam" id="PF18152">
    <property type="entry name" value="DAHP_snth_FXD"/>
    <property type="match status" value="1"/>
</dbReference>
<comment type="caution">
    <text evidence="4">The sequence shown here is derived from an EMBL/GenBank/DDBJ whole genome shotgun (WGS) entry which is preliminary data.</text>
</comment>
<dbReference type="OrthoDB" id="9780456at2"/>
<dbReference type="Gene3D" id="3.20.20.70">
    <property type="entry name" value="Aldolase class I"/>
    <property type="match status" value="1"/>
</dbReference>
<dbReference type="EMBL" id="MPKA01000065">
    <property type="protein sequence ID" value="OLU46375.1"/>
    <property type="molecule type" value="Genomic_DNA"/>
</dbReference>
<keyword evidence="1" id="KW-0808">Transferase</keyword>
<evidence type="ECO:0000259" key="2">
    <source>
        <dbReference type="Pfam" id="PF00793"/>
    </source>
</evidence>
<dbReference type="InterPro" id="IPR052899">
    <property type="entry name" value="Class-I_DAHP_synthase"/>
</dbReference>
<dbReference type="InterPro" id="IPR041071">
    <property type="entry name" value="DAHP_snth_FXD"/>
</dbReference>
<dbReference type="PANTHER" id="PTHR43018">
    <property type="entry name" value="PHOSPHO-2-DEHYDRO-3-DEOXYHEPTONATE ALDOLASE"/>
    <property type="match status" value="1"/>
</dbReference>
<dbReference type="SUPFAM" id="SSF51569">
    <property type="entry name" value="Aldolase"/>
    <property type="match status" value="1"/>
</dbReference>
<dbReference type="GO" id="GO:0009073">
    <property type="term" value="P:aromatic amino acid family biosynthetic process"/>
    <property type="evidence" value="ECO:0007669"/>
    <property type="project" value="InterPro"/>
</dbReference>
<dbReference type="InterPro" id="IPR013785">
    <property type="entry name" value="Aldolase_TIM"/>
</dbReference>
<protein>
    <submittedName>
        <fullName evidence="4">3-deoxy-7-phosphoheptulonate synthase</fullName>
    </submittedName>
</protein>
<dbReference type="RefSeq" id="WP_076341423.1">
    <property type="nucleotide sequence ID" value="NZ_CAJTMI010000023.1"/>
</dbReference>
<name>A0A1U7NMF5_9FIRM</name>
<sequence>MIITLKKTAPEEEVQKLIKRFENMDLQVTMIYGANYNVFGLVGDTSKVDEKNISANPIVTNVQRVAQPYKLANRMFHPEDTIVDVDGIKIGGKNIVLIAGPCSVEGEDQIVRIAKEVKEAGANMLRGGAYKPRTSPYAFQGLGTEGVLDLVKARDLTGLPIVSELMSVDKLDEFVKNVDIIQIGARNMQNFDLLKAVGRTKKPVLLKRGLCNTIEEWIMAAEYIMAEGNPNVIFCERGIRTFETYTRNTLDLAVIPIIKERTHLPIIIDPSHAAGDYKLIESLSLAAIAAGADGLIIEVHDEPENAWSDGAQSLKPSKFNDLVAKGKAIAHVIGRSLG</sequence>
<dbReference type="STRING" id="1862672.BO225_06300"/>
<dbReference type="PANTHER" id="PTHR43018:SF3">
    <property type="entry name" value="CARBOXYSOME FORMATION PROTEIN"/>
    <property type="match status" value="1"/>
</dbReference>
<dbReference type="GO" id="GO:0016740">
    <property type="term" value="F:transferase activity"/>
    <property type="evidence" value="ECO:0007669"/>
    <property type="project" value="UniProtKB-KW"/>
</dbReference>
<dbReference type="Proteomes" id="UP000186705">
    <property type="component" value="Unassembled WGS sequence"/>
</dbReference>
<reference evidence="4 5" key="1">
    <citation type="submission" date="2016-11" db="EMBL/GenBank/DDBJ databases">
        <title>Description of two novel members of the family Erysipelotrichaceae: Ileibacterium lipovorans gen. nov., sp. nov. and Dubosiella newyorkensis, gen. nov., sp. nov.</title>
        <authorList>
            <person name="Cox L.M."/>
            <person name="Sohn J."/>
            <person name="Tyrrell K.L."/>
            <person name="Citron D.M."/>
            <person name="Lawson P.A."/>
            <person name="Patel N.B."/>
            <person name="Iizumi T."/>
            <person name="Perez-Perez G.I."/>
            <person name="Goldstein E.J."/>
            <person name="Blaser M.J."/>
        </authorList>
    </citation>
    <scope>NUCLEOTIDE SEQUENCE [LARGE SCALE GENOMIC DNA]</scope>
    <source>
        <strain evidence="4 5">NYU-BL-A4</strain>
    </source>
</reference>
<dbReference type="InterPro" id="IPR006218">
    <property type="entry name" value="DAHP1/KDSA"/>
</dbReference>